<comment type="caution">
    <text evidence="3">The sequence shown here is derived from an EMBL/GenBank/DDBJ whole genome shotgun (WGS) entry which is preliminary data.</text>
</comment>
<dbReference type="Proteomes" id="UP001054837">
    <property type="component" value="Unassembled WGS sequence"/>
</dbReference>
<reference evidence="3 4" key="1">
    <citation type="submission" date="2021-06" db="EMBL/GenBank/DDBJ databases">
        <title>Caerostris darwini draft genome.</title>
        <authorList>
            <person name="Kono N."/>
            <person name="Arakawa K."/>
        </authorList>
    </citation>
    <scope>NUCLEOTIDE SEQUENCE [LARGE SCALE GENOMIC DNA]</scope>
</reference>
<dbReference type="InterPro" id="IPR029072">
    <property type="entry name" value="YebC-like"/>
</dbReference>
<dbReference type="InterPro" id="IPR017856">
    <property type="entry name" value="Integrase-like_N"/>
</dbReference>
<feature type="domain" description="TACO1/YebC-like second and third" evidence="2">
    <location>
        <begin position="130"/>
        <end position="288"/>
    </location>
</feature>
<dbReference type="PANTHER" id="PTHR12532:SF0">
    <property type="entry name" value="TRANSLATIONAL ACTIVATOR OF CYTOCHROME C OXIDASE 1"/>
    <property type="match status" value="1"/>
</dbReference>
<evidence type="ECO:0000256" key="1">
    <source>
        <dbReference type="ARBA" id="ARBA00008724"/>
    </source>
</evidence>
<evidence type="ECO:0000259" key="2">
    <source>
        <dbReference type="Pfam" id="PF01709"/>
    </source>
</evidence>
<dbReference type="Gene3D" id="3.30.70.980">
    <property type="match status" value="2"/>
</dbReference>
<keyword evidence="4" id="KW-1185">Reference proteome</keyword>
<dbReference type="EMBL" id="BPLQ01003678">
    <property type="protein sequence ID" value="GIY02466.1"/>
    <property type="molecule type" value="Genomic_DNA"/>
</dbReference>
<dbReference type="GO" id="GO:0005739">
    <property type="term" value="C:mitochondrion"/>
    <property type="evidence" value="ECO:0007669"/>
    <property type="project" value="TreeGrafter"/>
</dbReference>
<gene>
    <name evidence="3" type="ORF">CDAR_369801</name>
</gene>
<dbReference type="InterPro" id="IPR002876">
    <property type="entry name" value="Transcrip_reg_TACO1-like"/>
</dbReference>
<dbReference type="Pfam" id="PF01709">
    <property type="entry name" value="Transcrip_reg"/>
    <property type="match status" value="1"/>
</dbReference>
<evidence type="ECO:0000313" key="4">
    <source>
        <dbReference type="Proteomes" id="UP001054837"/>
    </source>
</evidence>
<dbReference type="PANTHER" id="PTHR12532">
    <property type="entry name" value="TRANSLATIONAL ACTIVATOR OF CYTOCHROME C OXIDASE 1"/>
    <property type="match status" value="1"/>
</dbReference>
<proteinExistence type="inferred from homology"/>
<dbReference type="SUPFAM" id="SSF75625">
    <property type="entry name" value="YebC-like"/>
    <property type="match status" value="1"/>
</dbReference>
<evidence type="ECO:0000313" key="3">
    <source>
        <dbReference type="EMBL" id="GIY02466.1"/>
    </source>
</evidence>
<sequence length="290" mass="33280">MNFPNILKLSSSVFSRNVCTLSKNKFYGNNSFLVLNSLTTKRTTSKRYISNQPKLSTSNKQDIAQALICFKYLRLIKQAVREFGPFVEENKRLELLLKQAIEHDIPSDFIDFALKISVDSRANVGILELLLYGNCHLIVQYEDVDNSVAKSHILSLCKDETQEFIRNNVKWTRNFDVKGIISLKKDNSHSTLVDLKKAQLLASNAGAQSVTETNDPEGFPYWNFYCDPSHLHKVREHLTEKGCVIEESSVGFIPKRKIKLPDYQKNFAHKIIIELNKKPCIDKVYTNFML</sequence>
<protein>
    <recommendedName>
        <fullName evidence="2">TACO1/YebC-like second and third domain-containing protein</fullName>
    </recommendedName>
</protein>
<dbReference type="Gene3D" id="1.10.10.200">
    <property type="match status" value="1"/>
</dbReference>
<dbReference type="InterPro" id="IPR026564">
    <property type="entry name" value="Transcrip_reg_TACO1-like_dom3"/>
</dbReference>
<dbReference type="InterPro" id="IPR048300">
    <property type="entry name" value="TACO1_YebC-like_2nd/3rd_dom"/>
</dbReference>
<accession>A0AAV4Q1Q4</accession>
<name>A0AAV4Q1Q4_9ARAC</name>
<comment type="similarity">
    <text evidence="1">Belongs to the TACO1 family.</text>
</comment>
<organism evidence="3 4">
    <name type="scientific">Caerostris darwini</name>
    <dbReference type="NCBI Taxonomy" id="1538125"/>
    <lineage>
        <taxon>Eukaryota</taxon>
        <taxon>Metazoa</taxon>
        <taxon>Ecdysozoa</taxon>
        <taxon>Arthropoda</taxon>
        <taxon>Chelicerata</taxon>
        <taxon>Arachnida</taxon>
        <taxon>Araneae</taxon>
        <taxon>Araneomorphae</taxon>
        <taxon>Entelegynae</taxon>
        <taxon>Araneoidea</taxon>
        <taxon>Araneidae</taxon>
        <taxon>Caerostris</taxon>
    </lineage>
</organism>
<dbReference type="AlphaFoldDB" id="A0AAV4Q1Q4"/>